<comment type="function">
    <text evidence="13">Allosteric enzyme that catalyzes the rate-limiting step in glycogen catabolism, the phosphorolytic cleavage of glycogen to produce glucose-1-phosphate, and plays a central role in maintaining cellular and organismal glucose homeostasis.</text>
</comment>
<dbReference type="GO" id="GO:0005980">
    <property type="term" value="P:glycogen catabolic process"/>
    <property type="evidence" value="ECO:0007669"/>
    <property type="project" value="TreeGrafter"/>
</dbReference>
<evidence type="ECO:0000313" key="15">
    <source>
        <dbReference type="EMBL" id="CAD8774275.1"/>
    </source>
</evidence>
<evidence type="ECO:0000256" key="10">
    <source>
        <dbReference type="ARBA" id="ARBA00023277"/>
    </source>
</evidence>
<dbReference type="Gene3D" id="3.40.50.2000">
    <property type="entry name" value="Glycogen Phosphorylase B"/>
    <property type="match status" value="2"/>
</dbReference>
<dbReference type="GO" id="GO:0005737">
    <property type="term" value="C:cytoplasm"/>
    <property type="evidence" value="ECO:0007669"/>
    <property type="project" value="UniProtKB-SubCell"/>
</dbReference>
<evidence type="ECO:0000256" key="12">
    <source>
        <dbReference type="PIRSR" id="PIRSR000460-1"/>
    </source>
</evidence>
<keyword evidence="5" id="KW-0963">Cytoplasm</keyword>
<gene>
    <name evidence="15" type="ORF">PPAR00522_LOCUS10682</name>
</gene>
<dbReference type="SUPFAM" id="SSF53756">
    <property type="entry name" value="UDP-Glycosyltransferase/glycogen phosphorylase"/>
    <property type="match status" value="1"/>
</dbReference>
<dbReference type="PANTHER" id="PTHR11468:SF30">
    <property type="entry name" value="ALPHA-1,4 GLUCAN PHOSPHORYLASE"/>
    <property type="match status" value="1"/>
</dbReference>
<dbReference type="CDD" id="cd04300">
    <property type="entry name" value="GT35_Glycogen_Phosphorylase"/>
    <property type="match status" value="1"/>
</dbReference>
<keyword evidence="9 12" id="KW-0663">Pyridoxal phosphate</keyword>
<comment type="similarity">
    <text evidence="4 13">Belongs to the glycogen phosphorylase family.</text>
</comment>
<evidence type="ECO:0000256" key="3">
    <source>
        <dbReference type="ARBA" id="ARBA00004496"/>
    </source>
</evidence>
<dbReference type="PIRSF" id="PIRSF000460">
    <property type="entry name" value="Pprylas_GlgP"/>
    <property type="match status" value="1"/>
</dbReference>
<feature type="region of interest" description="Disordered" evidence="14">
    <location>
        <begin position="1"/>
        <end position="26"/>
    </location>
</feature>
<dbReference type="FunFam" id="3.40.50.2000:FF:000153">
    <property type="entry name" value="Alpha-1,4 glucan phosphorylase"/>
    <property type="match status" value="1"/>
</dbReference>
<dbReference type="Pfam" id="PF00343">
    <property type="entry name" value="Phosphorylase"/>
    <property type="match status" value="1"/>
</dbReference>
<comment type="function">
    <text evidence="11">Phosphorylase is an important allosteric enzyme in carbohydrate metabolism. Enzymes from different sources differ in their regulatory mechanisms and in their natural substrates. However, all known phosphorylases share catalytic and structural properties.</text>
</comment>
<comment type="subcellular location">
    <subcellularLocation>
        <location evidence="3">Cytoplasm</location>
    </subcellularLocation>
</comment>
<organism evidence="15">
    <name type="scientific">Polytomella parva</name>
    <dbReference type="NCBI Taxonomy" id="51329"/>
    <lineage>
        <taxon>Eukaryota</taxon>
        <taxon>Viridiplantae</taxon>
        <taxon>Chlorophyta</taxon>
        <taxon>core chlorophytes</taxon>
        <taxon>Chlorophyceae</taxon>
        <taxon>CS clade</taxon>
        <taxon>Chlamydomonadales</taxon>
        <taxon>Chlamydomonadaceae</taxon>
        <taxon>Polytomella</taxon>
    </lineage>
</organism>
<sequence length="879" mass="98924">MALHHRIESASAVKRSSQPTRSTVAPSVSKLASHKACFSAKDRTSTKVQASSGAPTPSVASFSESLNNKLKYVVGKNSVATAKDAYQATAWAVREHLIDSFDKTHEHWKKEDPKFIYYLSAEFLMGRTLTNAVNNLGLKGPVADTLRELGYTTETVADEERNAGLGNGGLGRLAACFLDSMANLDLPGWGYGIRYRYGMFKQILNAKGQQVEVPDIWLTDGNPWEVRRPDIQYTISFGGKVETRIVNGKEETVWVPTEKVKAVAYDNPIPGSTATPTTGNLRLWDAVPFTEFDLQAFNAGDYDKALLERERAESISSVLYPNDSTPEGKELRLKQQFFFVSASIQDVLARFKATHGKNFALLPEKAVFQLNDTHPTIAVAELLRLLTDVEGLEWEEAWMITQKCLNYTNHTVMPEALEKWPVKVMAKMLPRHMQIIETINDGWRSFVRSKYSTKVPASEVEKKVEAMSIIHPNPWNKDEMLVNMAYLAVVGGTKVNGVAAIHSDIVKNDIFNDFYELFPSKFQNKTNGVTPRRWLAYCNPDLAALITETLGSDSWINETAKISELKKFANDQTLHKKWAAVKQKNKAKLAAVIKKLYGDDVNLNALFDIQIKRIHEYKRQHLNLLSVIWKYKQLKNMTPEERKKTTPRVVIIGGKAASAYDMAKRIITFVSSIGNVINHDPETNEYLRLYFLPDYNVSLAETIIPAAELSQHISTAGTEASGTSNMKFQMNGCLIIGTLDGANIEIAEEAGVENVFVFGVKADEINQLRKDRKNFKTDSRWNEIMADIEAGKFGDKDYFKPLVDAIHNMKVGNDWFLVANDFASYLKAQEDVDRVYQDKDEWNRRSILYTAGSGKFSSDRTIREYADDIWNVKPCRPVV</sequence>
<dbReference type="EMBL" id="HBFM01016709">
    <property type="protein sequence ID" value="CAD8774275.1"/>
    <property type="molecule type" value="Transcribed_RNA"/>
</dbReference>
<dbReference type="PROSITE" id="PS00102">
    <property type="entry name" value="PHOSPHORYLASE"/>
    <property type="match status" value="1"/>
</dbReference>
<evidence type="ECO:0000256" key="13">
    <source>
        <dbReference type="RuleBase" id="RU000587"/>
    </source>
</evidence>
<evidence type="ECO:0000256" key="8">
    <source>
        <dbReference type="ARBA" id="ARBA00022679"/>
    </source>
</evidence>
<dbReference type="InterPro" id="IPR011833">
    <property type="entry name" value="Glycg_phsphrylas"/>
</dbReference>
<reference evidence="15" key="1">
    <citation type="submission" date="2021-01" db="EMBL/GenBank/DDBJ databases">
        <authorList>
            <person name="Corre E."/>
            <person name="Pelletier E."/>
            <person name="Niang G."/>
            <person name="Scheremetjew M."/>
            <person name="Finn R."/>
            <person name="Kale V."/>
            <person name="Holt S."/>
            <person name="Cochrane G."/>
            <person name="Meng A."/>
            <person name="Brown T."/>
            <person name="Cohen L."/>
        </authorList>
    </citation>
    <scope>NUCLEOTIDE SEQUENCE</scope>
    <source>
        <strain evidence="15">SAG 63-3</strain>
    </source>
</reference>
<dbReference type="NCBIfam" id="TIGR02093">
    <property type="entry name" value="P_ylase"/>
    <property type="match status" value="1"/>
</dbReference>
<comment type="cofactor">
    <cofactor evidence="2 13">
        <name>pyridoxal 5'-phosphate</name>
        <dbReference type="ChEBI" id="CHEBI:597326"/>
    </cofactor>
</comment>
<accession>A0A7S0V133</accession>
<evidence type="ECO:0000256" key="9">
    <source>
        <dbReference type="ARBA" id="ARBA00022898"/>
    </source>
</evidence>
<keyword evidence="7 13" id="KW-0328">Glycosyltransferase</keyword>
<dbReference type="FunFam" id="3.40.50.2000:FF:000003">
    <property type="entry name" value="Alpha-1,4 glucan phosphorylase"/>
    <property type="match status" value="1"/>
</dbReference>
<dbReference type="PANTHER" id="PTHR11468">
    <property type="entry name" value="GLYCOGEN PHOSPHORYLASE"/>
    <property type="match status" value="1"/>
</dbReference>
<dbReference type="AlphaFoldDB" id="A0A7S0V133"/>
<evidence type="ECO:0000256" key="4">
    <source>
        <dbReference type="ARBA" id="ARBA00006047"/>
    </source>
</evidence>
<evidence type="ECO:0000256" key="5">
    <source>
        <dbReference type="ARBA" id="ARBA00022490"/>
    </source>
</evidence>
<feature type="modified residue" description="N6-(pyridoxal phosphate)lysine" evidence="12">
    <location>
        <position position="727"/>
    </location>
</feature>
<evidence type="ECO:0000256" key="6">
    <source>
        <dbReference type="ARBA" id="ARBA00022533"/>
    </source>
</evidence>
<dbReference type="GO" id="GO:0008184">
    <property type="term" value="F:glycogen phosphorylase activity"/>
    <property type="evidence" value="ECO:0007669"/>
    <property type="project" value="InterPro"/>
</dbReference>
<proteinExistence type="inferred from homology"/>
<evidence type="ECO:0000256" key="1">
    <source>
        <dbReference type="ARBA" id="ARBA00001275"/>
    </source>
</evidence>
<feature type="compositionally biased region" description="Polar residues" evidence="14">
    <location>
        <begin position="14"/>
        <end position="26"/>
    </location>
</feature>
<dbReference type="GO" id="GO:0030170">
    <property type="term" value="F:pyridoxal phosphate binding"/>
    <property type="evidence" value="ECO:0007669"/>
    <property type="project" value="InterPro"/>
</dbReference>
<evidence type="ECO:0000256" key="14">
    <source>
        <dbReference type="SAM" id="MobiDB-lite"/>
    </source>
</evidence>
<evidence type="ECO:0000256" key="7">
    <source>
        <dbReference type="ARBA" id="ARBA00022676"/>
    </source>
</evidence>
<evidence type="ECO:0000256" key="2">
    <source>
        <dbReference type="ARBA" id="ARBA00001933"/>
    </source>
</evidence>
<dbReference type="InterPro" id="IPR000811">
    <property type="entry name" value="Glyco_trans_35"/>
</dbReference>
<dbReference type="InterPro" id="IPR035090">
    <property type="entry name" value="Pyridoxal_P_attach_site"/>
</dbReference>
<name>A0A7S0V133_9CHLO</name>
<keyword evidence="8 13" id="KW-0808">Transferase</keyword>
<protein>
    <recommendedName>
        <fullName evidence="13">Alpha-1,4 glucan phosphorylase</fullName>
        <ecNumber evidence="13">2.4.1.1</ecNumber>
    </recommendedName>
</protein>
<comment type="catalytic activity">
    <reaction evidence="1 13">
        <text>[(1-&gt;4)-alpha-D-glucosyl](n) + phosphate = [(1-&gt;4)-alpha-D-glucosyl](n-1) + alpha-D-glucose 1-phosphate</text>
        <dbReference type="Rhea" id="RHEA:41732"/>
        <dbReference type="Rhea" id="RHEA-COMP:9584"/>
        <dbReference type="Rhea" id="RHEA-COMP:9586"/>
        <dbReference type="ChEBI" id="CHEBI:15444"/>
        <dbReference type="ChEBI" id="CHEBI:43474"/>
        <dbReference type="ChEBI" id="CHEBI:58601"/>
        <dbReference type="EC" id="2.4.1.1"/>
    </reaction>
</comment>
<dbReference type="EC" id="2.4.1.1" evidence="13"/>
<evidence type="ECO:0000256" key="11">
    <source>
        <dbReference type="ARBA" id="ARBA00025174"/>
    </source>
</evidence>
<keyword evidence="6" id="KW-0021">Allosteric enzyme</keyword>
<keyword evidence="10 13" id="KW-0119">Carbohydrate metabolism</keyword>